<accession>A0A6I8UVF9</accession>
<name>A0A6I8UVF9_DROPS</name>
<dbReference type="GeneID" id="4804938"/>
<reference evidence="1" key="1">
    <citation type="submission" date="2024-06" db="UniProtKB">
        <authorList>
            <consortium name="RefSeq"/>
        </authorList>
    </citation>
    <scope>NUCLEOTIDE SEQUENCE [LARGE SCALE GENOMIC DNA]</scope>
    <source>
        <strain evidence="1">MV2-25</strain>
    </source>
</reference>
<protein>
    <submittedName>
        <fullName evidence="2">Uncharacterized protein</fullName>
    </submittedName>
</protein>
<evidence type="ECO:0000313" key="2">
    <source>
        <dbReference type="RefSeq" id="XP_001361420.2"/>
    </source>
</evidence>
<organism evidence="1 2">
    <name type="scientific">Drosophila pseudoobscura pseudoobscura</name>
    <name type="common">Fruit fly</name>
    <dbReference type="NCBI Taxonomy" id="46245"/>
    <lineage>
        <taxon>Eukaryota</taxon>
        <taxon>Metazoa</taxon>
        <taxon>Ecdysozoa</taxon>
        <taxon>Arthropoda</taxon>
        <taxon>Hexapoda</taxon>
        <taxon>Insecta</taxon>
        <taxon>Pterygota</taxon>
        <taxon>Neoptera</taxon>
        <taxon>Endopterygota</taxon>
        <taxon>Diptera</taxon>
        <taxon>Brachycera</taxon>
        <taxon>Muscomorpha</taxon>
        <taxon>Ephydroidea</taxon>
        <taxon>Drosophilidae</taxon>
        <taxon>Drosophila</taxon>
        <taxon>Sophophora</taxon>
    </lineage>
</organism>
<dbReference type="OMA" id="NRTRWGR"/>
<dbReference type="RefSeq" id="XP_001361420.2">
    <property type="nucleotide sequence ID" value="XM_001361383.4"/>
</dbReference>
<sequence>MGTRSRWGRIDSRVTVNLVREPSMKMIKLNRQTLERRVDHQLMLMSSPVPFVNFMNKFRLDEILINHQARGVFSMRDSATVTELASYTWSIMSASDRLPYTRLAVKAREIQNARKLYFQGNSVSRVIARRALAHN</sequence>
<evidence type="ECO:0000313" key="1">
    <source>
        <dbReference type="Proteomes" id="UP000001819"/>
    </source>
</evidence>
<dbReference type="Bgee" id="FBgn0075629">
    <property type="expression patterns" value="Expressed in male reproductive system and 2 other cell types or tissues"/>
</dbReference>
<dbReference type="KEGG" id="dpo:4804938"/>
<keyword evidence="1" id="KW-1185">Reference proteome</keyword>
<proteinExistence type="predicted"/>
<dbReference type="InParanoid" id="A0A6I8UVF9"/>
<dbReference type="Proteomes" id="UP000001819">
    <property type="component" value="Chromosome 3"/>
</dbReference>
<dbReference type="AlphaFoldDB" id="A0A6I8UVF9"/>
<reference evidence="2" key="2">
    <citation type="submission" date="2025-08" db="UniProtKB">
        <authorList>
            <consortium name="RefSeq"/>
        </authorList>
    </citation>
    <scope>IDENTIFICATION</scope>
    <source>
        <strain evidence="2">MV-25-SWS-2005</strain>
        <tissue evidence="2">Whole body</tissue>
    </source>
</reference>
<gene>
    <name evidence="2" type="primary">LOC4804938</name>
</gene>